<organism evidence="2 3">
    <name type="scientific">Idiomarina tyrosinivorans</name>
    <dbReference type="NCBI Taxonomy" id="1445662"/>
    <lineage>
        <taxon>Bacteria</taxon>
        <taxon>Pseudomonadati</taxon>
        <taxon>Pseudomonadota</taxon>
        <taxon>Gammaproteobacteria</taxon>
        <taxon>Alteromonadales</taxon>
        <taxon>Idiomarinaceae</taxon>
        <taxon>Idiomarina</taxon>
    </lineage>
</organism>
<keyword evidence="1" id="KW-1133">Transmembrane helix</keyword>
<dbReference type="AlphaFoldDB" id="A0A432ZPS3"/>
<dbReference type="RefSeq" id="WP_126842358.1">
    <property type="nucleotide sequence ID" value="NZ_PIQH01000008.1"/>
</dbReference>
<accession>A0A432ZPS3</accession>
<dbReference type="EMBL" id="PIQH01000008">
    <property type="protein sequence ID" value="RUO79852.1"/>
    <property type="molecule type" value="Genomic_DNA"/>
</dbReference>
<gene>
    <name evidence="2" type="ORF">CWI84_09500</name>
</gene>
<keyword evidence="1" id="KW-0472">Membrane</keyword>
<feature type="transmembrane region" description="Helical" evidence="1">
    <location>
        <begin position="12"/>
        <end position="32"/>
    </location>
</feature>
<evidence type="ECO:0000256" key="1">
    <source>
        <dbReference type="SAM" id="Phobius"/>
    </source>
</evidence>
<proteinExistence type="predicted"/>
<feature type="transmembrane region" description="Helical" evidence="1">
    <location>
        <begin position="83"/>
        <end position="103"/>
    </location>
</feature>
<sequence length="106" mass="12233">MKASDLIWPDKWMSFGVRVSVVIVAWVLWLILSYLKYVVFHVGGILQLIGLYPLIVIWNYLFNRTIPMNPLNVEFEVENIKGQVGRTCIFVMAVIAFLGILFIGDW</sequence>
<protein>
    <submittedName>
        <fullName evidence="2">Uncharacterized protein</fullName>
    </submittedName>
</protein>
<evidence type="ECO:0000313" key="2">
    <source>
        <dbReference type="EMBL" id="RUO79852.1"/>
    </source>
</evidence>
<dbReference type="Proteomes" id="UP000287996">
    <property type="component" value="Unassembled WGS sequence"/>
</dbReference>
<keyword evidence="1" id="KW-0812">Transmembrane</keyword>
<dbReference type="OrthoDB" id="6410003at2"/>
<name>A0A432ZPS3_9GAMM</name>
<reference evidence="2 3" key="1">
    <citation type="journal article" date="2011" name="Front. Microbiol.">
        <title>Genomic signatures of strain selection and enhancement in Bacillus atrophaeus var. globigii, a historical biowarfare simulant.</title>
        <authorList>
            <person name="Gibbons H.S."/>
            <person name="Broomall S.M."/>
            <person name="McNew L.A."/>
            <person name="Daligault H."/>
            <person name="Chapman C."/>
            <person name="Bruce D."/>
            <person name="Karavis M."/>
            <person name="Krepps M."/>
            <person name="McGregor P.A."/>
            <person name="Hong C."/>
            <person name="Park K.H."/>
            <person name="Akmal A."/>
            <person name="Feldman A."/>
            <person name="Lin J.S."/>
            <person name="Chang W.E."/>
            <person name="Higgs B.W."/>
            <person name="Demirev P."/>
            <person name="Lindquist J."/>
            <person name="Liem A."/>
            <person name="Fochler E."/>
            <person name="Read T.D."/>
            <person name="Tapia R."/>
            <person name="Johnson S."/>
            <person name="Bishop-Lilly K.A."/>
            <person name="Detter C."/>
            <person name="Han C."/>
            <person name="Sozhamannan S."/>
            <person name="Rosenzweig C.N."/>
            <person name="Skowronski E.W."/>
        </authorList>
    </citation>
    <scope>NUCLEOTIDE SEQUENCE [LARGE SCALE GENOMIC DNA]</scope>
    <source>
        <strain evidence="2 3">CC-PW-9</strain>
    </source>
</reference>
<evidence type="ECO:0000313" key="3">
    <source>
        <dbReference type="Proteomes" id="UP000287996"/>
    </source>
</evidence>
<feature type="transmembrane region" description="Helical" evidence="1">
    <location>
        <begin position="38"/>
        <end position="62"/>
    </location>
</feature>
<keyword evidence="3" id="KW-1185">Reference proteome</keyword>
<comment type="caution">
    <text evidence="2">The sequence shown here is derived from an EMBL/GenBank/DDBJ whole genome shotgun (WGS) entry which is preliminary data.</text>
</comment>